<dbReference type="CDD" id="cd00207">
    <property type="entry name" value="fer2"/>
    <property type="match status" value="1"/>
</dbReference>
<dbReference type="InterPro" id="IPR001055">
    <property type="entry name" value="Adrenodoxin-like"/>
</dbReference>
<evidence type="ECO:0000313" key="8">
    <source>
        <dbReference type="EMBL" id="PWR20298.1"/>
    </source>
</evidence>
<evidence type="ECO:0000259" key="7">
    <source>
        <dbReference type="PROSITE" id="PS51085"/>
    </source>
</evidence>
<comment type="cofactor">
    <cofactor evidence="6">
        <name>[2Fe-2S] cluster</name>
        <dbReference type="ChEBI" id="CHEBI:190135"/>
    </cofactor>
</comment>
<accession>A0A317DZR5</accession>
<evidence type="ECO:0000256" key="5">
    <source>
        <dbReference type="ARBA" id="ARBA00023014"/>
    </source>
</evidence>
<dbReference type="GO" id="GO:0009055">
    <property type="term" value="F:electron transfer activity"/>
    <property type="evidence" value="ECO:0007669"/>
    <property type="project" value="TreeGrafter"/>
</dbReference>
<keyword evidence="2" id="KW-0001">2Fe-2S</keyword>
<organism evidence="8 9">
    <name type="scientific">Zavarzinia aquatilis</name>
    <dbReference type="NCBI Taxonomy" id="2211142"/>
    <lineage>
        <taxon>Bacteria</taxon>
        <taxon>Pseudomonadati</taxon>
        <taxon>Pseudomonadota</taxon>
        <taxon>Alphaproteobacteria</taxon>
        <taxon>Rhodospirillales</taxon>
        <taxon>Zavarziniaceae</taxon>
        <taxon>Zavarzinia</taxon>
    </lineage>
</organism>
<dbReference type="OrthoDB" id="9799640at2"/>
<dbReference type="InterPro" id="IPR036010">
    <property type="entry name" value="2Fe-2S_ferredoxin-like_sf"/>
</dbReference>
<evidence type="ECO:0000256" key="2">
    <source>
        <dbReference type="ARBA" id="ARBA00022714"/>
    </source>
</evidence>
<keyword evidence="4" id="KW-0408">Iron</keyword>
<evidence type="ECO:0000256" key="6">
    <source>
        <dbReference type="ARBA" id="ARBA00034078"/>
    </source>
</evidence>
<comment type="caution">
    <text evidence="8">The sequence shown here is derived from an EMBL/GenBank/DDBJ whole genome shotgun (WGS) entry which is preliminary data.</text>
</comment>
<evidence type="ECO:0000256" key="1">
    <source>
        <dbReference type="ARBA" id="ARBA00010914"/>
    </source>
</evidence>
<dbReference type="GO" id="GO:0140647">
    <property type="term" value="P:P450-containing electron transport chain"/>
    <property type="evidence" value="ECO:0007669"/>
    <property type="project" value="InterPro"/>
</dbReference>
<evidence type="ECO:0000313" key="9">
    <source>
        <dbReference type="Proteomes" id="UP000245461"/>
    </source>
</evidence>
<dbReference type="PANTHER" id="PTHR23426">
    <property type="entry name" value="FERREDOXIN/ADRENODOXIN"/>
    <property type="match status" value="1"/>
</dbReference>
<name>A0A317DZR5_9PROT</name>
<dbReference type="SUPFAM" id="SSF54292">
    <property type="entry name" value="2Fe-2S ferredoxin-like"/>
    <property type="match status" value="1"/>
</dbReference>
<proteinExistence type="inferred from homology"/>
<protein>
    <submittedName>
        <fullName evidence="8">2Fe-2S ferredoxin</fullName>
    </submittedName>
</protein>
<keyword evidence="9" id="KW-1185">Reference proteome</keyword>
<feature type="domain" description="2Fe-2S ferredoxin-type" evidence="7">
    <location>
        <begin position="4"/>
        <end position="107"/>
    </location>
</feature>
<dbReference type="PROSITE" id="PS51085">
    <property type="entry name" value="2FE2S_FER_2"/>
    <property type="match status" value="1"/>
</dbReference>
<dbReference type="Proteomes" id="UP000245461">
    <property type="component" value="Unassembled WGS sequence"/>
</dbReference>
<evidence type="ECO:0000256" key="4">
    <source>
        <dbReference type="ARBA" id="ARBA00023004"/>
    </source>
</evidence>
<keyword evidence="5" id="KW-0411">Iron-sulfur</keyword>
<comment type="similarity">
    <text evidence="1">Belongs to the adrenodoxin/putidaredoxin family.</text>
</comment>
<dbReference type="EMBL" id="QGLE01000009">
    <property type="protein sequence ID" value="PWR20298.1"/>
    <property type="molecule type" value="Genomic_DNA"/>
</dbReference>
<evidence type="ECO:0000256" key="3">
    <source>
        <dbReference type="ARBA" id="ARBA00022723"/>
    </source>
</evidence>
<dbReference type="InterPro" id="IPR012675">
    <property type="entry name" value="Beta-grasp_dom_sf"/>
</dbReference>
<sequence length="107" mass="11483">MSEITVTFVQKDGERRHFTAASGQTLMEVGRAGDVRGILGECGGACSCGTCRVVVEDEAQRRLVGDAGGLEADLLFFFDDNPPGTRLACQIRLAPELDRLVVTVPQD</sequence>
<dbReference type="Pfam" id="PF00111">
    <property type="entry name" value="Fer2"/>
    <property type="match status" value="1"/>
</dbReference>
<dbReference type="InterPro" id="IPR001041">
    <property type="entry name" value="2Fe-2S_ferredoxin-type"/>
</dbReference>
<reference evidence="8 9" key="1">
    <citation type="submission" date="2018-05" db="EMBL/GenBank/DDBJ databases">
        <title>Zavarzinia sp. HR-AS.</title>
        <authorList>
            <person name="Lee Y."/>
            <person name="Jeon C.O."/>
        </authorList>
    </citation>
    <scope>NUCLEOTIDE SEQUENCE [LARGE SCALE GENOMIC DNA]</scope>
    <source>
        <strain evidence="8 9">HR-AS</strain>
    </source>
</reference>
<dbReference type="Gene3D" id="3.10.20.30">
    <property type="match status" value="1"/>
</dbReference>
<gene>
    <name evidence="8" type="ORF">DKG74_14920</name>
</gene>
<dbReference type="AlphaFoldDB" id="A0A317DZR5"/>
<keyword evidence="3" id="KW-0479">Metal-binding</keyword>
<dbReference type="PANTHER" id="PTHR23426:SF65">
    <property type="entry name" value="FERREDOXIN-2, MITOCHONDRIAL"/>
    <property type="match status" value="1"/>
</dbReference>
<dbReference type="GO" id="GO:0046872">
    <property type="term" value="F:metal ion binding"/>
    <property type="evidence" value="ECO:0007669"/>
    <property type="project" value="UniProtKB-KW"/>
</dbReference>
<dbReference type="RefSeq" id="WP_109906972.1">
    <property type="nucleotide sequence ID" value="NZ_QGLE01000009.1"/>
</dbReference>
<dbReference type="GO" id="GO:0051537">
    <property type="term" value="F:2 iron, 2 sulfur cluster binding"/>
    <property type="evidence" value="ECO:0007669"/>
    <property type="project" value="UniProtKB-KW"/>
</dbReference>